<gene>
    <name evidence="2" type="ORF">BDCG_17126</name>
</gene>
<name>A0ABX2VWK9_AJEDR</name>
<dbReference type="RefSeq" id="XP_045281262.1">
    <property type="nucleotide sequence ID" value="XM_045426281.1"/>
</dbReference>
<evidence type="ECO:0000256" key="1">
    <source>
        <dbReference type="SAM" id="MobiDB-lite"/>
    </source>
</evidence>
<keyword evidence="3" id="KW-1185">Reference proteome</keyword>
<evidence type="ECO:0000313" key="3">
    <source>
        <dbReference type="Proteomes" id="UP000002039"/>
    </source>
</evidence>
<feature type="region of interest" description="Disordered" evidence="1">
    <location>
        <begin position="13"/>
        <end position="41"/>
    </location>
</feature>
<sequence>MIRRASVALGFGDLGREERGNEGMRGNEREEGEGGAQGRRCAGSCTMSITRRTTRALLSPALVLLGTARPVPSRHTCMHVHVLYIYQCTVSTDHSTSTSYGPTRKKGGGGGGKGCWLFGSPKVKK</sequence>
<feature type="region of interest" description="Disordered" evidence="1">
    <location>
        <begin position="93"/>
        <end position="112"/>
    </location>
</feature>
<dbReference type="Proteomes" id="UP000002039">
    <property type="component" value="Unassembled WGS sequence"/>
</dbReference>
<reference evidence="3" key="1">
    <citation type="journal article" date="2015" name="PLoS Genet.">
        <title>The dynamic genome and transcriptome of the human fungal pathogen Blastomyces and close relative Emmonsia.</title>
        <authorList>
            <person name="Munoz J.F."/>
            <person name="Gauthier G.M."/>
            <person name="Desjardins C.A."/>
            <person name="Gallo J.E."/>
            <person name="Holder J."/>
            <person name="Sullivan T.D."/>
            <person name="Marty A.J."/>
            <person name="Carmen J.C."/>
            <person name="Chen Z."/>
            <person name="Ding L."/>
            <person name="Gujja S."/>
            <person name="Magrini V."/>
            <person name="Misas E."/>
            <person name="Mitreva M."/>
            <person name="Priest M."/>
            <person name="Saif S."/>
            <person name="Whiston E.A."/>
            <person name="Young S."/>
            <person name="Zeng Q."/>
            <person name="Goldman W.E."/>
            <person name="Mardis E.R."/>
            <person name="Taylor J.W."/>
            <person name="McEwen J.G."/>
            <person name="Clay O.K."/>
            <person name="Klein B.S."/>
            <person name="Cuomo C.A."/>
        </authorList>
    </citation>
    <scope>NUCLEOTIDE SEQUENCE [LARGE SCALE GENOMIC DNA]</scope>
    <source>
        <strain evidence="3">ER-3 / ATCC MYA-2586</strain>
    </source>
</reference>
<dbReference type="GeneID" id="69032018"/>
<evidence type="ECO:0000313" key="2">
    <source>
        <dbReference type="EMBL" id="OAT01535.1"/>
    </source>
</evidence>
<organism evidence="2 3">
    <name type="scientific">Ajellomyces dermatitidis (strain ER-3 / ATCC MYA-2586)</name>
    <name type="common">Blastomyces dermatitidis</name>
    <dbReference type="NCBI Taxonomy" id="559297"/>
    <lineage>
        <taxon>Eukaryota</taxon>
        <taxon>Fungi</taxon>
        <taxon>Dikarya</taxon>
        <taxon>Ascomycota</taxon>
        <taxon>Pezizomycotina</taxon>
        <taxon>Eurotiomycetes</taxon>
        <taxon>Eurotiomycetidae</taxon>
        <taxon>Onygenales</taxon>
        <taxon>Ajellomycetaceae</taxon>
        <taxon>Blastomyces</taxon>
    </lineage>
</organism>
<accession>A0ABX2VWK9</accession>
<proteinExistence type="predicted"/>
<feature type="compositionally biased region" description="Basic and acidic residues" evidence="1">
    <location>
        <begin position="14"/>
        <end position="29"/>
    </location>
</feature>
<protein>
    <submittedName>
        <fullName evidence="2">Uncharacterized protein</fullName>
    </submittedName>
</protein>
<dbReference type="EMBL" id="EQ999977">
    <property type="protein sequence ID" value="OAT01535.1"/>
    <property type="molecule type" value="Genomic_DNA"/>
</dbReference>